<feature type="signal peptide" evidence="2">
    <location>
        <begin position="1"/>
        <end position="24"/>
    </location>
</feature>
<keyword evidence="4" id="KW-1185">Reference proteome</keyword>
<proteinExistence type="predicted"/>
<dbReference type="Proteomes" id="UP001370348">
    <property type="component" value="Chromosome"/>
</dbReference>
<feature type="compositionally biased region" description="Low complexity" evidence="1">
    <location>
        <begin position="52"/>
        <end position="62"/>
    </location>
</feature>
<feature type="chain" id="PRO_5047196486" evidence="2">
    <location>
        <begin position="25"/>
        <end position="603"/>
    </location>
</feature>
<evidence type="ECO:0000313" key="4">
    <source>
        <dbReference type="Proteomes" id="UP001370348"/>
    </source>
</evidence>
<accession>A0ABZ2MC90</accession>
<keyword evidence="2" id="KW-0732">Signal</keyword>
<dbReference type="RefSeq" id="WP_394829712.1">
    <property type="nucleotide sequence ID" value="NZ_CP089984.1"/>
</dbReference>
<sequence>MPPRHARALAAPSSPMARARAAMAALTALQVLLALLTGCADDAAPTAGRGDLGLPSADAGDAGDARDASDVDPNGTGPEGGPGAPNVPPIVPEDDDEFAIVDVAPATMDIPTSPNDGDLWPSCWSDDDALYAACGDGRGFDPHRPKADIVMNRITGSPLDPSPHMTGAWLGASDQITQLHTSGPFYRKPTGMACLDGDIFVAVQSLSRVDYARAPAATLVRSRDHGATWMEAPSVPMFDDHVFTTMMFLDFGKNGEHAIDDQLYVYGLDNNWRFSHSVPSPTRLYLARVPRDAILMRERWEFFTGIGPSGPMFERSIGARKPVLIDESRAYAVLADGSRQPGMTKIAQGSIVYDAPLQRYVYASWTEWTFELYIAPAPWGPWKKLATFDFGMAPWTESKHGGYATTLPSKFISADGRTLHMQANSWSAGIDRNRFSLRPMRLVPRSRLPATNVKGTTALARTGLGVTPMARAIHQGTLAQMNDGIASGQSEDSATGEARVLDHWGYTFEARYRMNKVVYTTGIIGADGGWFDNLAVQVRVDGKWVNATGLNVLPRYPANPTTPSHATYTLTFDPLEGDGVRIIGKPGGSRVYTSISEMAVGYE</sequence>
<evidence type="ECO:0000313" key="3">
    <source>
        <dbReference type="EMBL" id="WXB20109.1"/>
    </source>
</evidence>
<gene>
    <name evidence="3" type="ORF">LZC94_23165</name>
</gene>
<reference evidence="3 4" key="1">
    <citation type="submission" date="2021-12" db="EMBL/GenBank/DDBJ databases">
        <title>Discovery of the Pendulisporaceae a myxobacterial family with distinct sporulation behavior and unique specialized metabolism.</title>
        <authorList>
            <person name="Garcia R."/>
            <person name="Popoff A."/>
            <person name="Bader C.D."/>
            <person name="Loehr J."/>
            <person name="Walesch S."/>
            <person name="Walt C."/>
            <person name="Boldt J."/>
            <person name="Bunk B."/>
            <person name="Haeckl F.J.F.P.J."/>
            <person name="Gunesch A.P."/>
            <person name="Birkelbach J."/>
            <person name="Nuebel U."/>
            <person name="Pietschmann T."/>
            <person name="Bach T."/>
            <person name="Mueller R."/>
        </authorList>
    </citation>
    <scope>NUCLEOTIDE SEQUENCE [LARGE SCALE GENOMIC DNA]</scope>
    <source>
        <strain evidence="3 4">MSr11954</strain>
    </source>
</reference>
<organism evidence="3 4">
    <name type="scientific">Pendulispora albinea</name>
    <dbReference type="NCBI Taxonomy" id="2741071"/>
    <lineage>
        <taxon>Bacteria</taxon>
        <taxon>Pseudomonadati</taxon>
        <taxon>Myxococcota</taxon>
        <taxon>Myxococcia</taxon>
        <taxon>Myxococcales</taxon>
        <taxon>Sorangiineae</taxon>
        <taxon>Pendulisporaceae</taxon>
        <taxon>Pendulispora</taxon>
    </lineage>
</organism>
<dbReference type="EMBL" id="CP089984">
    <property type="protein sequence ID" value="WXB20109.1"/>
    <property type="molecule type" value="Genomic_DNA"/>
</dbReference>
<evidence type="ECO:0000256" key="2">
    <source>
        <dbReference type="SAM" id="SignalP"/>
    </source>
</evidence>
<evidence type="ECO:0000256" key="1">
    <source>
        <dbReference type="SAM" id="MobiDB-lite"/>
    </source>
</evidence>
<feature type="region of interest" description="Disordered" evidence="1">
    <location>
        <begin position="46"/>
        <end position="93"/>
    </location>
</feature>
<protein>
    <submittedName>
        <fullName evidence="3">DUF4185 domain-containing protein</fullName>
    </submittedName>
</protein>
<name>A0ABZ2MC90_9BACT</name>